<gene>
    <name evidence="15" type="ORF">GCM10010468_54500</name>
</gene>
<keyword evidence="12" id="KW-0472">Membrane</keyword>
<sequence length="214" mass="24019">MKDFRKNGLTLAEAARVFSGHRNARVLLPAAATAIAARALMGRFTRRDAVVAGAAVAMEPFVEWLVHVHVLHAKYRKGEETLIARSHRMHHQDPRDPGLVFIPEHVVLPAVAGIAVINAVLLRRPRAVMTGVATTWTLLAAYEWTHFLIHSSYVPKTALYRTLRRTHQLHHFRNENYWYGIITPVSDKVLNTYPGKDEVPPSKTVKNLGVTESV</sequence>
<evidence type="ECO:0000256" key="4">
    <source>
        <dbReference type="ARBA" id="ARBA00022692"/>
    </source>
</evidence>
<comment type="subcellular location">
    <subcellularLocation>
        <location evidence="2">Endoplasmic reticulum membrane</location>
        <topology evidence="2">Multi-pass membrane protein</topology>
    </subcellularLocation>
</comment>
<keyword evidence="7" id="KW-0276">Fatty acid metabolism</keyword>
<evidence type="ECO:0000256" key="12">
    <source>
        <dbReference type="ARBA" id="ARBA00023136"/>
    </source>
</evidence>
<keyword evidence="4" id="KW-0812">Transmembrane</keyword>
<keyword evidence="10" id="KW-0560">Oxidoreductase</keyword>
<keyword evidence="13" id="KW-0275">Fatty acid biosynthesis</keyword>
<protein>
    <submittedName>
        <fullName evidence="15">Sterol desaturase family protein</fullName>
    </submittedName>
</protein>
<keyword evidence="11" id="KW-0443">Lipid metabolism</keyword>
<evidence type="ECO:0000313" key="16">
    <source>
        <dbReference type="Proteomes" id="UP001501237"/>
    </source>
</evidence>
<proteinExistence type="predicted"/>
<keyword evidence="5" id="KW-0479">Metal-binding</keyword>
<dbReference type="InterPro" id="IPR006694">
    <property type="entry name" value="Fatty_acid_hydroxylase"/>
</dbReference>
<evidence type="ECO:0000313" key="15">
    <source>
        <dbReference type="EMBL" id="GAA3226275.1"/>
    </source>
</evidence>
<dbReference type="InterPro" id="IPR014430">
    <property type="entry name" value="Scs7"/>
</dbReference>
<dbReference type="EMBL" id="BAAAUV010000015">
    <property type="protein sequence ID" value="GAA3226275.1"/>
    <property type="molecule type" value="Genomic_DNA"/>
</dbReference>
<evidence type="ECO:0000256" key="10">
    <source>
        <dbReference type="ARBA" id="ARBA00023002"/>
    </source>
</evidence>
<dbReference type="PANTHER" id="PTHR12863">
    <property type="entry name" value="FATTY ACID HYDROXYLASE"/>
    <property type="match status" value="1"/>
</dbReference>
<evidence type="ECO:0000256" key="11">
    <source>
        <dbReference type="ARBA" id="ARBA00023098"/>
    </source>
</evidence>
<evidence type="ECO:0000256" key="8">
    <source>
        <dbReference type="ARBA" id="ARBA00022833"/>
    </source>
</evidence>
<dbReference type="PANTHER" id="PTHR12863:SF1">
    <property type="entry name" value="FATTY ACID 2-HYDROXYLASE"/>
    <property type="match status" value="1"/>
</dbReference>
<dbReference type="Proteomes" id="UP001501237">
    <property type="component" value="Unassembled WGS sequence"/>
</dbReference>
<evidence type="ECO:0000256" key="7">
    <source>
        <dbReference type="ARBA" id="ARBA00022832"/>
    </source>
</evidence>
<evidence type="ECO:0000256" key="5">
    <source>
        <dbReference type="ARBA" id="ARBA00022723"/>
    </source>
</evidence>
<feature type="domain" description="Fatty acid hydroxylase" evidence="14">
    <location>
        <begin position="55"/>
        <end position="192"/>
    </location>
</feature>
<organism evidence="15 16">
    <name type="scientific">Actinocorallia longicatena</name>
    <dbReference type="NCBI Taxonomy" id="111803"/>
    <lineage>
        <taxon>Bacteria</taxon>
        <taxon>Bacillati</taxon>
        <taxon>Actinomycetota</taxon>
        <taxon>Actinomycetes</taxon>
        <taxon>Streptosporangiales</taxon>
        <taxon>Thermomonosporaceae</taxon>
        <taxon>Actinocorallia</taxon>
    </lineage>
</organism>
<comment type="cofactor">
    <cofactor evidence="1">
        <name>Zn(2+)</name>
        <dbReference type="ChEBI" id="CHEBI:29105"/>
    </cofactor>
</comment>
<comment type="caution">
    <text evidence="15">The sequence shown here is derived from an EMBL/GenBank/DDBJ whole genome shotgun (WGS) entry which is preliminary data.</text>
</comment>
<evidence type="ECO:0000256" key="6">
    <source>
        <dbReference type="ARBA" id="ARBA00022824"/>
    </source>
</evidence>
<keyword evidence="8" id="KW-0862">Zinc</keyword>
<evidence type="ECO:0000256" key="1">
    <source>
        <dbReference type="ARBA" id="ARBA00001947"/>
    </source>
</evidence>
<keyword evidence="6" id="KW-0256">Endoplasmic reticulum</keyword>
<name>A0ABP6QI90_9ACTN</name>
<reference evidence="16" key="1">
    <citation type="journal article" date="2019" name="Int. J. Syst. Evol. Microbiol.">
        <title>The Global Catalogue of Microorganisms (GCM) 10K type strain sequencing project: providing services to taxonomists for standard genome sequencing and annotation.</title>
        <authorList>
            <consortium name="The Broad Institute Genomics Platform"/>
            <consortium name="The Broad Institute Genome Sequencing Center for Infectious Disease"/>
            <person name="Wu L."/>
            <person name="Ma J."/>
        </authorList>
    </citation>
    <scope>NUCLEOTIDE SEQUENCE [LARGE SCALE GENOMIC DNA]</scope>
    <source>
        <strain evidence="16">JCM 9377</strain>
    </source>
</reference>
<evidence type="ECO:0000256" key="9">
    <source>
        <dbReference type="ARBA" id="ARBA00022989"/>
    </source>
</evidence>
<evidence type="ECO:0000256" key="13">
    <source>
        <dbReference type="ARBA" id="ARBA00023160"/>
    </source>
</evidence>
<keyword evidence="16" id="KW-1185">Reference proteome</keyword>
<keyword evidence="3" id="KW-0444">Lipid biosynthesis</keyword>
<dbReference type="Pfam" id="PF04116">
    <property type="entry name" value="FA_hydroxylase"/>
    <property type="match status" value="1"/>
</dbReference>
<evidence type="ECO:0000256" key="3">
    <source>
        <dbReference type="ARBA" id="ARBA00022516"/>
    </source>
</evidence>
<dbReference type="RefSeq" id="WP_344833670.1">
    <property type="nucleotide sequence ID" value="NZ_BAAAUV010000015.1"/>
</dbReference>
<evidence type="ECO:0000256" key="2">
    <source>
        <dbReference type="ARBA" id="ARBA00004477"/>
    </source>
</evidence>
<keyword evidence="9" id="KW-1133">Transmembrane helix</keyword>
<accession>A0ABP6QI90</accession>
<evidence type="ECO:0000259" key="14">
    <source>
        <dbReference type="Pfam" id="PF04116"/>
    </source>
</evidence>